<dbReference type="GeneID" id="19279295"/>
<reference evidence="3" key="1">
    <citation type="journal article" date="2015" name="BMC Genomics">
        <title>Genomic and transcriptomic analysis of the endophytic fungus Pestalotiopsis fici reveals its lifestyle and high potential for synthesis of natural products.</title>
        <authorList>
            <person name="Wang X."/>
            <person name="Zhang X."/>
            <person name="Liu L."/>
            <person name="Xiang M."/>
            <person name="Wang W."/>
            <person name="Sun X."/>
            <person name="Che Y."/>
            <person name="Guo L."/>
            <person name="Liu G."/>
            <person name="Guo L."/>
            <person name="Wang C."/>
            <person name="Yin W.B."/>
            <person name="Stadler M."/>
            <person name="Zhang X."/>
            <person name="Liu X."/>
        </authorList>
    </citation>
    <scope>NUCLEOTIDE SEQUENCE [LARGE SCALE GENOMIC DNA]</scope>
    <source>
        <strain evidence="3">W106-1 / CGMCC3.15140</strain>
    </source>
</reference>
<name>W3WNL6_PESFW</name>
<evidence type="ECO:0000313" key="2">
    <source>
        <dbReference type="EMBL" id="ETS74416.1"/>
    </source>
</evidence>
<evidence type="ECO:0000313" key="3">
    <source>
        <dbReference type="Proteomes" id="UP000030651"/>
    </source>
</evidence>
<feature type="chain" id="PRO_5004834868" description="FG-GAP repeat protein" evidence="1">
    <location>
        <begin position="22"/>
        <end position="428"/>
    </location>
</feature>
<dbReference type="AlphaFoldDB" id="W3WNL6"/>
<dbReference type="RefSeq" id="XP_007841054.1">
    <property type="nucleotide sequence ID" value="XM_007842863.1"/>
</dbReference>
<gene>
    <name evidence="2" type="ORF">PFICI_14282</name>
</gene>
<keyword evidence="1" id="KW-0732">Signal</keyword>
<sequence length="428" mass="45016">MLFQSLAYSALAAVLSATAQATSVTLDRRQGANTPRTNASIPVKSLGTLSLSNVGFAEVIAQGGKNALFVSSFALLGDSVHRINDISTVSSVGLGQLTPTKIAGSITWPNDITIAPAEVFGTEGVLVGGGFLVPTKTNGGIYYSANSGSRSTSWVQLIEQSGWWYHRVLFADMDGDGVLDMVSCRADQPLLGATKTMLVILKPKDASKPTGEWVETEIGAGCDALFTVADLDGDGFPEVIAPSYFTEKLNIFHSKTGFADPDDVQTVTIDSTIGAAFDAQYVDINGDGVKDLLVSNHQGDGTGGVYAYEIPADVTQAKGYTRHTLASGFPVTQRGLQQAAPGSPRAFFPTPESEEAGIPYIVLAGDAAQRAYVLIPGTTEWTYKTTYLHDCGCTVGQVSAADVDGDGYSEIIIPCYDDGVLAAYTFAT</sequence>
<dbReference type="HOGENOM" id="CLU_051917_0_0_1"/>
<dbReference type="PANTHER" id="PTHR35836">
    <property type="entry name" value="VCBS REPEAT-CONTAINING PROTEIN"/>
    <property type="match status" value="1"/>
</dbReference>
<protein>
    <recommendedName>
        <fullName evidence="4">FG-GAP repeat protein</fullName>
    </recommendedName>
</protein>
<feature type="signal peptide" evidence="1">
    <location>
        <begin position="1"/>
        <end position="21"/>
    </location>
</feature>
<proteinExistence type="predicted"/>
<dbReference type="OrthoDB" id="10022113at2759"/>
<organism evidence="2 3">
    <name type="scientific">Pestalotiopsis fici (strain W106-1 / CGMCC3.15140)</name>
    <dbReference type="NCBI Taxonomy" id="1229662"/>
    <lineage>
        <taxon>Eukaryota</taxon>
        <taxon>Fungi</taxon>
        <taxon>Dikarya</taxon>
        <taxon>Ascomycota</taxon>
        <taxon>Pezizomycotina</taxon>
        <taxon>Sordariomycetes</taxon>
        <taxon>Xylariomycetidae</taxon>
        <taxon>Amphisphaeriales</taxon>
        <taxon>Sporocadaceae</taxon>
        <taxon>Pestalotiopsis</taxon>
    </lineage>
</organism>
<dbReference type="InterPro" id="IPR028994">
    <property type="entry name" value="Integrin_alpha_N"/>
</dbReference>
<keyword evidence="3" id="KW-1185">Reference proteome</keyword>
<dbReference type="eggNOG" id="ENOG502RZVB">
    <property type="taxonomic scope" value="Eukaryota"/>
</dbReference>
<dbReference type="SUPFAM" id="SSF69318">
    <property type="entry name" value="Integrin alpha N-terminal domain"/>
    <property type="match status" value="1"/>
</dbReference>
<dbReference type="Gene3D" id="2.130.10.130">
    <property type="entry name" value="Integrin alpha, N-terminal"/>
    <property type="match status" value="1"/>
</dbReference>
<dbReference type="KEGG" id="pfy:PFICI_14282"/>
<accession>W3WNL6</accession>
<dbReference type="EMBL" id="KI912120">
    <property type="protein sequence ID" value="ETS74416.1"/>
    <property type="molecule type" value="Genomic_DNA"/>
</dbReference>
<dbReference type="InParanoid" id="W3WNL6"/>
<dbReference type="Proteomes" id="UP000030651">
    <property type="component" value="Unassembled WGS sequence"/>
</dbReference>
<evidence type="ECO:0000256" key="1">
    <source>
        <dbReference type="SAM" id="SignalP"/>
    </source>
</evidence>
<evidence type="ECO:0008006" key="4">
    <source>
        <dbReference type="Google" id="ProtNLM"/>
    </source>
</evidence>
<dbReference type="PANTHER" id="PTHR35836:SF1">
    <property type="entry name" value="VCBS REPEAT-CONTAINING PROTEIN"/>
    <property type="match status" value="1"/>
</dbReference>